<dbReference type="Gene3D" id="3.30.70.20">
    <property type="match status" value="1"/>
</dbReference>
<keyword evidence="6 8" id="KW-0411">Iron-sulfur</keyword>
<reference evidence="11 12" key="1">
    <citation type="submission" date="2020-08" db="EMBL/GenBank/DDBJ databases">
        <title>Genomic Encyclopedia of Type Strains, Phase III (KMG-III): the genomes of soil and plant-associated and newly described type strains.</title>
        <authorList>
            <person name="Whitman W."/>
        </authorList>
    </citation>
    <scope>NUCLEOTIDE SEQUENCE [LARGE SCALE GENOMIC DNA]</scope>
    <source>
        <strain evidence="11 12">CECT 3265</strain>
    </source>
</reference>
<keyword evidence="5 8" id="KW-0408">Iron</keyword>
<evidence type="ECO:0000256" key="9">
    <source>
        <dbReference type="SAM" id="MobiDB-lite"/>
    </source>
</evidence>
<proteinExistence type="predicted"/>
<evidence type="ECO:0000313" key="11">
    <source>
        <dbReference type="EMBL" id="MBB4887604.1"/>
    </source>
</evidence>
<dbReference type="GO" id="GO:0009055">
    <property type="term" value="F:electron transfer activity"/>
    <property type="evidence" value="ECO:0007669"/>
    <property type="project" value="UniProtKB-UniRule"/>
</dbReference>
<evidence type="ECO:0000259" key="10">
    <source>
        <dbReference type="PROSITE" id="PS51379"/>
    </source>
</evidence>
<accession>A0A7W7LCD8</accession>
<organism evidence="11 12">
    <name type="scientific">Streptomyces netropsis</name>
    <name type="common">Streptoverticillium netropsis</name>
    <dbReference type="NCBI Taxonomy" id="55404"/>
    <lineage>
        <taxon>Bacteria</taxon>
        <taxon>Bacillati</taxon>
        <taxon>Actinomycetota</taxon>
        <taxon>Actinomycetes</taxon>
        <taxon>Kitasatosporales</taxon>
        <taxon>Streptomycetaceae</taxon>
        <taxon>Streptomyces</taxon>
    </lineage>
</organism>
<dbReference type="PRINTS" id="PR00352">
    <property type="entry name" value="3FE4SFRDOXIN"/>
</dbReference>
<keyword evidence="2 8" id="KW-0813">Transport</keyword>
<dbReference type="AlphaFoldDB" id="A0A7W7LCD8"/>
<dbReference type="InterPro" id="IPR001080">
    <property type="entry name" value="3Fe4S_ferredoxin"/>
</dbReference>
<feature type="region of interest" description="Disordered" evidence="9">
    <location>
        <begin position="65"/>
        <end position="89"/>
    </location>
</feature>
<dbReference type="InterPro" id="IPR017896">
    <property type="entry name" value="4Fe4S_Fe-S-bd"/>
</dbReference>
<dbReference type="Proteomes" id="UP000556436">
    <property type="component" value="Unassembled WGS sequence"/>
</dbReference>
<dbReference type="GO" id="GO:0051538">
    <property type="term" value="F:3 iron, 4 sulfur cluster binding"/>
    <property type="evidence" value="ECO:0007669"/>
    <property type="project" value="UniProtKB-KW"/>
</dbReference>
<dbReference type="RefSeq" id="WP_184734606.1">
    <property type="nucleotide sequence ID" value="NZ_BMRW01000009.1"/>
</dbReference>
<dbReference type="PANTHER" id="PTHR36923">
    <property type="entry name" value="FERREDOXIN"/>
    <property type="match status" value="1"/>
</dbReference>
<evidence type="ECO:0000313" key="12">
    <source>
        <dbReference type="Proteomes" id="UP000556436"/>
    </source>
</evidence>
<evidence type="ECO:0000256" key="3">
    <source>
        <dbReference type="ARBA" id="ARBA00022723"/>
    </source>
</evidence>
<keyword evidence="3 8" id="KW-0479">Metal-binding</keyword>
<evidence type="ECO:0000256" key="6">
    <source>
        <dbReference type="ARBA" id="ARBA00023014"/>
    </source>
</evidence>
<gene>
    <name evidence="11" type="ORF">FHS38_003658</name>
</gene>
<feature type="compositionally biased region" description="Gly residues" evidence="9">
    <location>
        <begin position="75"/>
        <end position="89"/>
    </location>
</feature>
<dbReference type="InterPro" id="IPR051269">
    <property type="entry name" value="Fe-S_cluster_ET"/>
</dbReference>
<evidence type="ECO:0000256" key="2">
    <source>
        <dbReference type="ARBA" id="ARBA00022448"/>
    </source>
</evidence>
<comment type="cofactor">
    <cofactor evidence="1">
        <name>[3Fe-4S] cluster</name>
        <dbReference type="ChEBI" id="CHEBI:21137"/>
    </cofactor>
</comment>
<evidence type="ECO:0000256" key="8">
    <source>
        <dbReference type="RuleBase" id="RU368020"/>
    </source>
</evidence>
<keyword evidence="4 8" id="KW-0249">Electron transport</keyword>
<dbReference type="SUPFAM" id="SSF54862">
    <property type="entry name" value="4Fe-4S ferredoxins"/>
    <property type="match status" value="1"/>
</dbReference>
<dbReference type="EMBL" id="JACHJG010000007">
    <property type="protein sequence ID" value="MBB4887604.1"/>
    <property type="molecule type" value="Genomic_DNA"/>
</dbReference>
<name>A0A7W7LCD8_STRNE</name>
<evidence type="ECO:0000256" key="7">
    <source>
        <dbReference type="ARBA" id="ARBA00023291"/>
    </source>
</evidence>
<comment type="caution">
    <text evidence="11">The sequence shown here is derived from an EMBL/GenBank/DDBJ whole genome shotgun (WGS) entry which is preliminary data.</text>
</comment>
<feature type="domain" description="4Fe-4S ferredoxin-type" evidence="10">
    <location>
        <begin position="1"/>
        <end position="29"/>
    </location>
</feature>
<evidence type="ECO:0000256" key="5">
    <source>
        <dbReference type="ARBA" id="ARBA00023004"/>
    </source>
</evidence>
<sequence length="89" mass="8812">MEISVDRERCLGAGMCALTAPEVFDQDTESGRVLLLNAVPSPTQAPAARKAAYICPSGAITVTGPRPAADELSVGAGGANSGPAGRSGG</sequence>
<keyword evidence="12" id="KW-1185">Reference proteome</keyword>
<evidence type="ECO:0000256" key="4">
    <source>
        <dbReference type="ARBA" id="ARBA00022982"/>
    </source>
</evidence>
<keyword evidence="7" id="KW-0003">3Fe-4S</keyword>
<protein>
    <recommendedName>
        <fullName evidence="8">Ferredoxin</fullName>
    </recommendedName>
</protein>
<dbReference type="GO" id="GO:0005506">
    <property type="term" value="F:iron ion binding"/>
    <property type="evidence" value="ECO:0007669"/>
    <property type="project" value="UniProtKB-UniRule"/>
</dbReference>
<dbReference type="PROSITE" id="PS51379">
    <property type="entry name" value="4FE4S_FER_2"/>
    <property type="match status" value="1"/>
</dbReference>
<dbReference type="Pfam" id="PF13370">
    <property type="entry name" value="Fer4_13"/>
    <property type="match status" value="1"/>
</dbReference>
<evidence type="ECO:0000256" key="1">
    <source>
        <dbReference type="ARBA" id="ARBA00001927"/>
    </source>
</evidence>
<comment type="function">
    <text evidence="8">Ferredoxins are iron-sulfur proteins that transfer electrons in a wide variety of metabolic reactions.</text>
</comment>
<dbReference type="PANTHER" id="PTHR36923:SF3">
    <property type="entry name" value="FERREDOXIN"/>
    <property type="match status" value="1"/>
</dbReference>